<comment type="caution">
    <text evidence="2">The sequence shown here is derived from an EMBL/GenBank/DDBJ whole genome shotgun (WGS) entry which is preliminary data.</text>
</comment>
<keyword evidence="3" id="KW-1185">Reference proteome</keyword>
<evidence type="ECO:0000313" key="3">
    <source>
        <dbReference type="Proteomes" id="UP001174694"/>
    </source>
</evidence>
<feature type="compositionally biased region" description="Basic and acidic residues" evidence="1">
    <location>
        <begin position="59"/>
        <end position="73"/>
    </location>
</feature>
<protein>
    <submittedName>
        <fullName evidence="2">Uncharacterized protein</fullName>
    </submittedName>
</protein>
<dbReference type="AlphaFoldDB" id="A0AA38RHZ5"/>
<dbReference type="InterPro" id="IPR022024">
    <property type="entry name" value="DUF3602"/>
</dbReference>
<dbReference type="InterPro" id="IPR053203">
    <property type="entry name" value="Cisplatin_resist-associated"/>
</dbReference>
<evidence type="ECO:0000256" key="1">
    <source>
        <dbReference type="SAM" id="MobiDB-lite"/>
    </source>
</evidence>
<sequence length="127" mass="13363">MTSQHSHTHISSGRGGAGNMVDSTKSPKLEPKDLQTPVLKTPVVTTGRGGSGNMAKNVDPAETRMRQDVEPVIRRPSAGATHSGRGGAANIIKPEDADQARNGSAIADEHEESLATKGMNWLLGKKN</sequence>
<name>A0AA38RHZ5_9PEZI</name>
<proteinExistence type="predicted"/>
<reference evidence="2" key="1">
    <citation type="submission" date="2022-07" db="EMBL/GenBank/DDBJ databases">
        <title>Fungi with potential for degradation of polypropylene.</title>
        <authorList>
            <person name="Gostincar C."/>
        </authorList>
    </citation>
    <scope>NUCLEOTIDE SEQUENCE</scope>
    <source>
        <strain evidence="2">EXF-13308</strain>
    </source>
</reference>
<evidence type="ECO:0000313" key="2">
    <source>
        <dbReference type="EMBL" id="KAJ9142091.1"/>
    </source>
</evidence>
<feature type="region of interest" description="Disordered" evidence="1">
    <location>
        <begin position="1"/>
        <end position="112"/>
    </location>
</feature>
<dbReference type="PANTHER" id="PTHR34693">
    <property type="entry name" value="PROTEIN PAR32"/>
    <property type="match status" value="1"/>
</dbReference>
<dbReference type="PANTHER" id="PTHR34693:SF1">
    <property type="entry name" value="PROTEIN PAR32"/>
    <property type="match status" value="1"/>
</dbReference>
<dbReference type="Pfam" id="PF12223">
    <property type="entry name" value="DUF3602"/>
    <property type="match status" value="1"/>
</dbReference>
<organism evidence="2 3">
    <name type="scientific">Pleurostoma richardsiae</name>
    <dbReference type="NCBI Taxonomy" id="41990"/>
    <lineage>
        <taxon>Eukaryota</taxon>
        <taxon>Fungi</taxon>
        <taxon>Dikarya</taxon>
        <taxon>Ascomycota</taxon>
        <taxon>Pezizomycotina</taxon>
        <taxon>Sordariomycetes</taxon>
        <taxon>Sordariomycetidae</taxon>
        <taxon>Calosphaeriales</taxon>
        <taxon>Pleurostomataceae</taxon>
        <taxon>Pleurostoma</taxon>
    </lineage>
</organism>
<feature type="compositionally biased region" description="Polar residues" evidence="1">
    <location>
        <begin position="1"/>
        <end position="11"/>
    </location>
</feature>
<accession>A0AA38RHZ5</accession>
<dbReference type="EMBL" id="JANBVO010000023">
    <property type="protein sequence ID" value="KAJ9142091.1"/>
    <property type="molecule type" value="Genomic_DNA"/>
</dbReference>
<gene>
    <name evidence="2" type="ORF">NKR23_g7324</name>
</gene>
<dbReference type="Proteomes" id="UP001174694">
    <property type="component" value="Unassembled WGS sequence"/>
</dbReference>